<dbReference type="PROSITE" id="PS51273">
    <property type="entry name" value="GATASE_TYPE_1"/>
    <property type="match status" value="1"/>
</dbReference>
<dbReference type="CDD" id="cd01743">
    <property type="entry name" value="GATase1_Anthranilate_Synthase"/>
    <property type="match status" value="1"/>
</dbReference>
<accession>A0A832EJC8</accession>
<keyword evidence="1" id="KW-0315">Glutamine amidotransferase</keyword>
<dbReference type="Pfam" id="PF00117">
    <property type="entry name" value="GATase"/>
    <property type="match status" value="1"/>
</dbReference>
<dbReference type="AlphaFoldDB" id="A0A832EJC8"/>
<evidence type="ECO:0000259" key="2">
    <source>
        <dbReference type="Pfam" id="PF00117"/>
    </source>
</evidence>
<dbReference type="GO" id="GO:0000162">
    <property type="term" value="P:L-tryptophan biosynthetic process"/>
    <property type="evidence" value="ECO:0007669"/>
    <property type="project" value="TreeGrafter"/>
</dbReference>
<dbReference type="InterPro" id="IPR029062">
    <property type="entry name" value="Class_I_gatase-like"/>
</dbReference>
<dbReference type="SUPFAM" id="SSF52317">
    <property type="entry name" value="Class I glutamine amidotransferase-like"/>
    <property type="match status" value="1"/>
</dbReference>
<dbReference type="Gene3D" id="3.40.50.880">
    <property type="match status" value="1"/>
</dbReference>
<name>A0A832EJC8_9BACT</name>
<gene>
    <name evidence="3" type="ORF">ENS06_08730</name>
</gene>
<dbReference type="NCBIfam" id="TIGR00566">
    <property type="entry name" value="trpG_papA"/>
    <property type="match status" value="1"/>
</dbReference>
<protein>
    <submittedName>
        <fullName evidence="3">Aminodeoxychorismate/anthranilate synthase component II</fullName>
    </submittedName>
</protein>
<evidence type="ECO:0000256" key="1">
    <source>
        <dbReference type="ARBA" id="ARBA00022962"/>
    </source>
</evidence>
<evidence type="ECO:0000313" key="3">
    <source>
        <dbReference type="EMBL" id="HFK97389.1"/>
    </source>
</evidence>
<dbReference type="EMBL" id="DSTK01000026">
    <property type="protein sequence ID" value="HFK97389.1"/>
    <property type="molecule type" value="Genomic_DNA"/>
</dbReference>
<dbReference type="GO" id="GO:0005829">
    <property type="term" value="C:cytosol"/>
    <property type="evidence" value="ECO:0007669"/>
    <property type="project" value="TreeGrafter"/>
</dbReference>
<organism evidence="3">
    <name type="scientific">Desulfacinum infernum</name>
    <dbReference type="NCBI Taxonomy" id="35837"/>
    <lineage>
        <taxon>Bacteria</taxon>
        <taxon>Pseudomonadati</taxon>
        <taxon>Thermodesulfobacteriota</taxon>
        <taxon>Syntrophobacteria</taxon>
        <taxon>Syntrophobacterales</taxon>
        <taxon>Syntrophobacteraceae</taxon>
        <taxon>Desulfacinum</taxon>
    </lineage>
</organism>
<dbReference type="InterPro" id="IPR006221">
    <property type="entry name" value="TrpG/PapA_dom"/>
</dbReference>
<dbReference type="GO" id="GO:0004049">
    <property type="term" value="F:anthranilate synthase activity"/>
    <property type="evidence" value="ECO:0007669"/>
    <property type="project" value="TreeGrafter"/>
</dbReference>
<sequence length="212" mass="23560">MRLVLIDNYDSFTFNLYQLFCEFDLDVSVFRHDKISAEAVAALAPHWIVISPGPKSPAHAGISKDVVRRYAGAVPILGVCLGMQVINEVYGGRTERAPVPVHGKRSLVHHTGDGLFDGLPSPFWVARYHSLQCRVLSPHLRETAWADDGVVMALEHKSLPVWGVQFHPESFLSQYGLELAARFLASRRDFHPALPSGMPGQNRFPRWAGAAH</sequence>
<comment type="caution">
    <text evidence="3">The sequence shown here is derived from an EMBL/GenBank/DDBJ whole genome shotgun (WGS) entry which is preliminary data.</text>
</comment>
<dbReference type="PRINTS" id="PR00096">
    <property type="entry name" value="GATASE"/>
</dbReference>
<dbReference type="PRINTS" id="PR00097">
    <property type="entry name" value="ANTSNTHASEII"/>
</dbReference>
<feature type="domain" description="Glutamine amidotransferase" evidence="2">
    <location>
        <begin position="4"/>
        <end position="184"/>
    </location>
</feature>
<dbReference type="PANTHER" id="PTHR43418:SF4">
    <property type="entry name" value="MULTIFUNCTIONAL TRYPTOPHAN BIOSYNTHESIS PROTEIN"/>
    <property type="match status" value="1"/>
</dbReference>
<dbReference type="InterPro" id="IPR050472">
    <property type="entry name" value="Anth_synth/Amidotransfase"/>
</dbReference>
<dbReference type="InterPro" id="IPR017926">
    <property type="entry name" value="GATASE"/>
</dbReference>
<dbReference type="PANTHER" id="PTHR43418">
    <property type="entry name" value="MULTIFUNCTIONAL TRYPTOPHAN BIOSYNTHESIS PROTEIN-RELATED"/>
    <property type="match status" value="1"/>
</dbReference>
<reference evidence="3" key="1">
    <citation type="journal article" date="2020" name="mSystems">
        <title>Genome- and Community-Level Interaction Insights into Carbon Utilization and Element Cycling Functions of Hydrothermarchaeota in Hydrothermal Sediment.</title>
        <authorList>
            <person name="Zhou Z."/>
            <person name="Liu Y."/>
            <person name="Xu W."/>
            <person name="Pan J."/>
            <person name="Luo Z.H."/>
            <person name="Li M."/>
        </authorList>
    </citation>
    <scope>NUCLEOTIDE SEQUENCE [LARGE SCALE GENOMIC DNA]</scope>
    <source>
        <strain evidence="3">SpSt-456</strain>
    </source>
</reference>
<dbReference type="FunFam" id="3.40.50.880:FF:000003">
    <property type="entry name" value="Anthranilate synthase component II"/>
    <property type="match status" value="1"/>
</dbReference>
<proteinExistence type="predicted"/>